<dbReference type="GO" id="GO:0005886">
    <property type="term" value="C:plasma membrane"/>
    <property type="evidence" value="ECO:0007669"/>
    <property type="project" value="TreeGrafter"/>
</dbReference>
<proteinExistence type="predicted"/>
<evidence type="ECO:0000256" key="1">
    <source>
        <dbReference type="ARBA" id="ARBA00004141"/>
    </source>
</evidence>
<accession>A0A7C3C534</accession>
<dbReference type="InterPro" id="IPR004481">
    <property type="entry name" value="K/Na/Ca-exchanger"/>
</dbReference>
<dbReference type="Pfam" id="PF01699">
    <property type="entry name" value="Na_Ca_ex"/>
    <property type="match status" value="1"/>
</dbReference>
<feature type="non-terminal residue" evidence="6">
    <location>
        <position position="83"/>
    </location>
</feature>
<reference evidence="6" key="1">
    <citation type="journal article" date="2020" name="mSystems">
        <title>Genome- and Community-Level Interaction Insights into Carbon Utilization and Element Cycling Functions of Hydrothermarchaeota in Hydrothermal Sediment.</title>
        <authorList>
            <person name="Zhou Z."/>
            <person name="Liu Y."/>
            <person name="Xu W."/>
            <person name="Pan J."/>
            <person name="Luo Z.H."/>
            <person name="Li M."/>
        </authorList>
    </citation>
    <scope>NUCLEOTIDE SEQUENCE [LARGE SCALE GENOMIC DNA]</scope>
    <source>
        <strain evidence="6">HyVt-489</strain>
    </source>
</reference>
<name>A0A7C3C534_9PROT</name>
<evidence type="ECO:0000313" key="6">
    <source>
        <dbReference type="EMBL" id="HFB54588.1"/>
    </source>
</evidence>
<dbReference type="InterPro" id="IPR004837">
    <property type="entry name" value="NaCa_Exmemb"/>
</dbReference>
<dbReference type="GO" id="GO:0005262">
    <property type="term" value="F:calcium channel activity"/>
    <property type="evidence" value="ECO:0007669"/>
    <property type="project" value="TreeGrafter"/>
</dbReference>
<dbReference type="InterPro" id="IPR044880">
    <property type="entry name" value="NCX_ion-bd_dom_sf"/>
</dbReference>
<feature type="domain" description="Sodium/calcium exchanger membrane region" evidence="5">
    <location>
        <begin position="3"/>
        <end position="83"/>
    </location>
</feature>
<dbReference type="GO" id="GO:0006874">
    <property type="term" value="P:intracellular calcium ion homeostasis"/>
    <property type="evidence" value="ECO:0007669"/>
    <property type="project" value="TreeGrafter"/>
</dbReference>
<evidence type="ECO:0000256" key="3">
    <source>
        <dbReference type="ARBA" id="ARBA00022989"/>
    </source>
</evidence>
<dbReference type="EMBL" id="DRMN01000107">
    <property type="protein sequence ID" value="HFB54588.1"/>
    <property type="molecule type" value="Genomic_DNA"/>
</dbReference>
<protein>
    <submittedName>
        <fullName evidence="6">Sodium:calcium antiporter</fullName>
    </submittedName>
</protein>
<comment type="caution">
    <text evidence="6">The sequence shown here is derived from an EMBL/GenBank/DDBJ whole genome shotgun (WGS) entry which is preliminary data.</text>
</comment>
<dbReference type="AlphaFoldDB" id="A0A7C3C534"/>
<gene>
    <name evidence="6" type="ORF">ENJ46_01580</name>
</gene>
<dbReference type="Proteomes" id="UP000886042">
    <property type="component" value="Unassembled WGS sequence"/>
</dbReference>
<dbReference type="GO" id="GO:0008273">
    <property type="term" value="F:calcium, potassium:sodium antiporter activity"/>
    <property type="evidence" value="ECO:0007669"/>
    <property type="project" value="TreeGrafter"/>
</dbReference>
<evidence type="ECO:0000256" key="2">
    <source>
        <dbReference type="ARBA" id="ARBA00022692"/>
    </source>
</evidence>
<comment type="subcellular location">
    <subcellularLocation>
        <location evidence="1">Membrane</location>
        <topology evidence="1">Multi-pass membrane protein</topology>
    </subcellularLocation>
</comment>
<organism evidence="6">
    <name type="scientific">Hellea balneolensis</name>
    <dbReference type="NCBI Taxonomy" id="287478"/>
    <lineage>
        <taxon>Bacteria</taxon>
        <taxon>Pseudomonadati</taxon>
        <taxon>Pseudomonadota</taxon>
        <taxon>Alphaproteobacteria</taxon>
        <taxon>Maricaulales</taxon>
        <taxon>Robiginitomaculaceae</taxon>
        <taxon>Hellea</taxon>
    </lineage>
</organism>
<keyword evidence="4" id="KW-0472">Membrane</keyword>
<dbReference type="Gene3D" id="1.20.1420.30">
    <property type="entry name" value="NCX, central ion-binding region"/>
    <property type="match status" value="1"/>
</dbReference>
<keyword evidence="2" id="KW-0812">Transmembrane</keyword>
<keyword evidence="3" id="KW-1133">Transmembrane helix</keyword>
<evidence type="ECO:0000259" key="5">
    <source>
        <dbReference type="Pfam" id="PF01699"/>
    </source>
</evidence>
<dbReference type="PANTHER" id="PTHR10846">
    <property type="entry name" value="SODIUM/POTASSIUM/CALCIUM EXCHANGER"/>
    <property type="match status" value="1"/>
</dbReference>
<sequence length="83" mass="8396">MNFLILVAGVILLLLAGDFLVRGATALARKWGVPSLIVGLTIVAFGTSAPELVVSVQAVLSGVSELAVGNVIGSNIANVLLVL</sequence>
<dbReference type="PANTHER" id="PTHR10846:SF8">
    <property type="entry name" value="INNER MEMBRANE PROTEIN YRBG"/>
    <property type="match status" value="1"/>
</dbReference>
<evidence type="ECO:0000256" key="4">
    <source>
        <dbReference type="ARBA" id="ARBA00023136"/>
    </source>
</evidence>